<comment type="caution">
    <text evidence="18">The sequence shown here is derived from an EMBL/GenBank/DDBJ whole genome shotgun (WGS) entry which is preliminary data.</text>
</comment>
<keyword evidence="4" id="KW-1003">Cell membrane</keyword>
<organism evidence="18 19">
    <name type="scientific">Litchfieldia luteola</name>
    <dbReference type="NCBI Taxonomy" id="682179"/>
    <lineage>
        <taxon>Bacteria</taxon>
        <taxon>Bacillati</taxon>
        <taxon>Bacillota</taxon>
        <taxon>Bacilli</taxon>
        <taxon>Bacillales</taxon>
        <taxon>Bacillaceae</taxon>
        <taxon>Litchfieldia</taxon>
    </lineage>
</organism>
<name>A0ABR9QFA5_9BACI</name>
<feature type="transmembrane region" description="Helical" evidence="15">
    <location>
        <begin position="161"/>
        <end position="183"/>
    </location>
</feature>
<evidence type="ECO:0000256" key="2">
    <source>
        <dbReference type="ARBA" id="ARBA00004651"/>
    </source>
</evidence>
<dbReference type="InterPro" id="IPR003660">
    <property type="entry name" value="HAMP_dom"/>
</dbReference>
<feature type="coiled-coil region" evidence="14">
    <location>
        <begin position="214"/>
        <end position="241"/>
    </location>
</feature>
<dbReference type="RefSeq" id="WP_193534417.1">
    <property type="nucleotide sequence ID" value="NZ_JADCLJ010000007.1"/>
</dbReference>
<evidence type="ECO:0000256" key="3">
    <source>
        <dbReference type="ARBA" id="ARBA00012438"/>
    </source>
</evidence>
<dbReference type="EC" id="2.7.13.3" evidence="3"/>
<dbReference type="PRINTS" id="PR00344">
    <property type="entry name" value="BCTRLSENSOR"/>
</dbReference>
<dbReference type="Pfam" id="PF00512">
    <property type="entry name" value="HisKA"/>
    <property type="match status" value="1"/>
</dbReference>
<keyword evidence="5" id="KW-0597">Phosphoprotein</keyword>
<keyword evidence="11 15" id="KW-1133">Transmembrane helix</keyword>
<keyword evidence="6" id="KW-0808">Transferase</keyword>
<dbReference type="Pfam" id="PF00672">
    <property type="entry name" value="HAMP"/>
    <property type="match status" value="1"/>
</dbReference>
<dbReference type="Proteomes" id="UP001516662">
    <property type="component" value="Unassembled WGS sequence"/>
</dbReference>
<dbReference type="SMART" id="SM00304">
    <property type="entry name" value="HAMP"/>
    <property type="match status" value="1"/>
</dbReference>
<keyword evidence="14" id="KW-0175">Coiled coil</keyword>
<comment type="catalytic activity">
    <reaction evidence="1">
        <text>ATP + protein L-histidine = ADP + protein N-phospho-L-histidine.</text>
        <dbReference type="EC" id="2.7.13.3"/>
    </reaction>
</comment>
<dbReference type="InterPro" id="IPR036890">
    <property type="entry name" value="HATPase_C_sf"/>
</dbReference>
<keyword evidence="19" id="KW-1185">Reference proteome</keyword>
<evidence type="ECO:0000256" key="8">
    <source>
        <dbReference type="ARBA" id="ARBA00022741"/>
    </source>
</evidence>
<comment type="subcellular location">
    <subcellularLocation>
        <location evidence="2">Cell membrane</location>
        <topology evidence="2">Multi-pass membrane protein</topology>
    </subcellularLocation>
</comment>
<evidence type="ECO:0000259" key="16">
    <source>
        <dbReference type="PROSITE" id="PS50109"/>
    </source>
</evidence>
<dbReference type="InterPro" id="IPR004358">
    <property type="entry name" value="Sig_transdc_His_kin-like_C"/>
</dbReference>
<dbReference type="Gene3D" id="1.10.287.130">
    <property type="match status" value="1"/>
</dbReference>
<feature type="transmembrane region" description="Helical" evidence="15">
    <location>
        <begin position="6"/>
        <end position="28"/>
    </location>
</feature>
<reference evidence="18 19" key="1">
    <citation type="submission" date="2020-10" db="EMBL/GenBank/DDBJ databases">
        <title>Bacillus sp. HD4P25, an endophyte from a halophyte.</title>
        <authorList>
            <person name="Sun J.-Q."/>
        </authorList>
    </citation>
    <scope>NUCLEOTIDE SEQUENCE [LARGE SCALE GENOMIC DNA]</scope>
    <source>
        <strain evidence="18 19">YIM 93174</strain>
    </source>
</reference>
<feature type="domain" description="Histidine kinase" evidence="16">
    <location>
        <begin position="241"/>
        <end position="458"/>
    </location>
</feature>
<protein>
    <recommendedName>
        <fullName evidence="3">histidine kinase</fullName>
        <ecNumber evidence="3">2.7.13.3</ecNumber>
    </recommendedName>
</protein>
<keyword evidence="7 15" id="KW-0812">Transmembrane</keyword>
<dbReference type="InterPro" id="IPR003594">
    <property type="entry name" value="HATPase_dom"/>
</dbReference>
<evidence type="ECO:0000259" key="17">
    <source>
        <dbReference type="PROSITE" id="PS50885"/>
    </source>
</evidence>
<dbReference type="SUPFAM" id="SSF158472">
    <property type="entry name" value="HAMP domain-like"/>
    <property type="match status" value="1"/>
</dbReference>
<evidence type="ECO:0000313" key="18">
    <source>
        <dbReference type="EMBL" id="MBE4906929.1"/>
    </source>
</evidence>
<evidence type="ECO:0000256" key="15">
    <source>
        <dbReference type="SAM" id="Phobius"/>
    </source>
</evidence>
<evidence type="ECO:0000256" key="13">
    <source>
        <dbReference type="ARBA" id="ARBA00023136"/>
    </source>
</evidence>
<keyword evidence="13 15" id="KW-0472">Membrane</keyword>
<dbReference type="SUPFAM" id="SSF47384">
    <property type="entry name" value="Homodimeric domain of signal transducing histidine kinase"/>
    <property type="match status" value="1"/>
</dbReference>
<sequence>MNKISYKLGLLFFSFIILVEVILFYFLYSGLLDSRIEEELAALRARGESHRHVLEQSLDDMTIEHVALMESETDTDVVIMTHEGEVLAKSTELTPAIQSLMQTERGHVPFEGMIVESRWETQSYIASVSPIIINEQLVGHVYMFKDTSSIQKMISKLQHHFMLVGSLLVIFTIITVLFLSQAITQPLIRMKKATERLSKGDFSVSINHTSKDELGELANSIQTLANDLNHLKKERNEFLASISHELRTPLTYVKGYADIARRKGISEEERNKYLHIIYEESEHLSSLVKDLFELAKIDQHSFVIKKEKVSMCEFIKNLTQKIEPALHKKKINLIVTCPTGIYANLDRSRFEQVMINLLDNALKYSSSESTVTLKVKVNDVTNKLTISVEDEGIGIPESEIPLIFNRFHRVEKSRSRESGGTGLGLSIVKEIVEAHGGKVFVDSQYGKGTVITIEIDQF</sequence>
<evidence type="ECO:0000256" key="1">
    <source>
        <dbReference type="ARBA" id="ARBA00000085"/>
    </source>
</evidence>
<dbReference type="InterPro" id="IPR005467">
    <property type="entry name" value="His_kinase_dom"/>
</dbReference>
<keyword evidence="12" id="KW-0902">Two-component regulatory system</keyword>
<evidence type="ECO:0000256" key="14">
    <source>
        <dbReference type="SAM" id="Coils"/>
    </source>
</evidence>
<feature type="domain" description="HAMP" evidence="17">
    <location>
        <begin position="181"/>
        <end position="233"/>
    </location>
</feature>
<dbReference type="EMBL" id="JADCLJ010000007">
    <property type="protein sequence ID" value="MBE4906929.1"/>
    <property type="molecule type" value="Genomic_DNA"/>
</dbReference>
<evidence type="ECO:0000256" key="12">
    <source>
        <dbReference type="ARBA" id="ARBA00023012"/>
    </source>
</evidence>
<dbReference type="InterPro" id="IPR036097">
    <property type="entry name" value="HisK_dim/P_sf"/>
</dbReference>
<dbReference type="SUPFAM" id="SSF55874">
    <property type="entry name" value="ATPase domain of HSP90 chaperone/DNA topoisomerase II/histidine kinase"/>
    <property type="match status" value="1"/>
</dbReference>
<dbReference type="CDD" id="cd06225">
    <property type="entry name" value="HAMP"/>
    <property type="match status" value="1"/>
</dbReference>
<dbReference type="PROSITE" id="PS50885">
    <property type="entry name" value="HAMP"/>
    <property type="match status" value="1"/>
</dbReference>
<dbReference type="CDD" id="cd00082">
    <property type="entry name" value="HisKA"/>
    <property type="match status" value="1"/>
</dbReference>
<gene>
    <name evidence="18" type="ORF">IMZ08_02505</name>
</gene>
<evidence type="ECO:0000256" key="7">
    <source>
        <dbReference type="ARBA" id="ARBA00022692"/>
    </source>
</evidence>
<proteinExistence type="predicted"/>
<dbReference type="SMART" id="SM00388">
    <property type="entry name" value="HisKA"/>
    <property type="match status" value="1"/>
</dbReference>
<dbReference type="Gene3D" id="3.30.565.10">
    <property type="entry name" value="Histidine kinase-like ATPase, C-terminal domain"/>
    <property type="match status" value="1"/>
</dbReference>
<keyword evidence="10" id="KW-0067">ATP-binding</keyword>
<evidence type="ECO:0000256" key="10">
    <source>
        <dbReference type="ARBA" id="ARBA00022840"/>
    </source>
</evidence>
<keyword evidence="9" id="KW-0418">Kinase</keyword>
<dbReference type="PANTHER" id="PTHR45528">
    <property type="entry name" value="SENSOR HISTIDINE KINASE CPXA"/>
    <property type="match status" value="1"/>
</dbReference>
<dbReference type="Gene3D" id="6.10.340.10">
    <property type="match status" value="1"/>
</dbReference>
<evidence type="ECO:0000256" key="6">
    <source>
        <dbReference type="ARBA" id="ARBA00022679"/>
    </source>
</evidence>
<evidence type="ECO:0000256" key="5">
    <source>
        <dbReference type="ARBA" id="ARBA00022553"/>
    </source>
</evidence>
<dbReference type="CDD" id="cd00075">
    <property type="entry name" value="HATPase"/>
    <property type="match status" value="1"/>
</dbReference>
<evidence type="ECO:0000256" key="11">
    <source>
        <dbReference type="ARBA" id="ARBA00022989"/>
    </source>
</evidence>
<dbReference type="PROSITE" id="PS50109">
    <property type="entry name" value="HIS_KIN"/>
    <property type="match status" value="1"/>
</dbReference>
<accession>A0ABR9QFA5</accession>
<dbReference type="SMART" id="SM00387">
    <property type="entry name" value="HATPase_c"/>
    <property type="match status" value="1"/>
</dbReference>
<evidence type="ECO:0000256" key="4">
    <source>
        <dbReference type="ARBA" id="ARBA00022475"/>
    </source>
</evidence>
<dbReference type="InterPro" id="IPR003661">
    <property type="entry name" value="HisK_dim/P_dom"/>
</dbReference>
<dbReference type="PANTHER" id="PTHR45528:SF1">
    <property type="entry name" value="SENSOR HISTIDINE KINASE CPXA"/>
    <property type="match status" value="1"/>
</dbReference>
<dbReference type="InterPro" id="IPR050398">
    <property type="entry name" value="HssS/ArlS-like"/>
</dbReference>
<evidence type="ECO:0000313" key="19">
    <source>
        <dbReference type="Proteomes" id="UP001516662"/>
    </source>
</evidence>
<evidence type="ECO:0000256" key="9">
    <source>
        <dbReference type="ARBA" id="ARBA00022777"/>
    </source>
</evidence>
<dbReference type="Pfam" id="PF02518">
    <property type="entry name" value="HATPase_c"/>
    <property type="match status" value="1"/>
</dbReference>
<keyword evidence="8" id="KW-0547">Nucleotide-binding</keyword>